<keyword evidence="4" id="KW-0804">Transcription</keyword>
<dbReference type="SUPFAM" id="SSF46785">
    <property type="entry name" value="Winged helix' DNA-binding domain"/>
    <property type="match status" value="1"/>
</dbReference>
<name>A0ABW0JES5_9BURK</name>
<dbReference type="SUPFAM" id="SSF53850">
    <property type="entry name" value="Periplasmic binding protein-like II"/>
    <property type="match status" value="1"/>
</dbReference>
<dbReference type="Gene3D" id="3.40.190.290">
    <property type="match status" value="1"/>
</dbReference>
<evidence type="ECO:0000256" key="4">
    <source>
        <dbReference type="ARBA" id="ARBA00023163"/>
    </source>
</evidence>
<dbReference type="InterPro" id="IPR036390">
    <property type="entry name" value="WH_DNA-bd_sf"/>
</dbReference>
<dbReference type="PANTHER" id="PTHR30427">
    <property type="entry name" value="TRANSCRIPTIONAL ACTIVATOR PROTEIN LYSR"/>
    <property type="match status" value="1"/>
</dbReference>
<dbReference type="InterPro" id="IPR000847">
    <property type="entry name" value="LysR_HTH_N"/>
</dbReference>
<gene>
    <name evidence="6" type="ORF">ACFPTO_23275</name>
</gene>
<dbReference type="Proteomes" id="UP001596103">
    <property type="component" value="Unassembled WGS sequence"/>
</dbReference>
<reference evidence="7" key="1">
    <citation type="journal article" date="2019" name="Int. J. Syst. Evol. Microbiol.">
        <title>The Global Catalogue of Microorganisms (GCM) 10K type strain sequencing project: providing services to taxonomists for standard genome sequencing and annotation.</title>
        <authorList>
            <consortium name="The Broad Institute Genomics Platform"/>
            <consortium name="The Broad Institute Genome Sequencing Center for Infectious Disease"/>
            <person name="Wu L."/>
            <person name="Ma J."/>
        </authorList>
    </citation>
    <scope>NUCLEOTIDE SEQUENCE [LARGE SCALE GENOMIC DNA]</scope>
    <source>
        <strain evidence="7">CCUG 56042</strain>
    </source>
</reference>
<keyword evidence="3" id="KW-0238">DNA-binding</keyword>
<evidence type="ECO:0000256" key="3">
    <source>
        <dbReference type="ARBA" id="ARBA00023125"/>
    </source>
</evidence>
<dbReference type="PRINTS" id="PR00039">
    <property type="entry name" value="HTHLYSR"/>
</dbReference>
<comment type="similarity">
    <text evidence="1">Belongs to the LysR transcriptional regulatory family.</text>
</comment>
<dbReference type="EMBL" id="JBHSMP010000038">
    <property type="protein sequence ID" value="MFC5431696.1"/>
    <property type="molecule type" value="Genomic_DNA"/>
</dbReference>
<evidence type="ECO:0000313" key="6">
    <source>
        <dbReference type="EMBL" id="MFC5431696.1"/>
    </source>
</evidence>
<dbReference type="RefSeq" id="WP_377715123.1">
    <property type="nucleotide sequence ID" value="NZ_JBHSMP010000038.1"/>
</dbReference>
<dbReference type="Gene3D" id="1.10.10.10">
    <property type="entry name" value="Winged helix-like DNA-binding domain superfamily/Winged helix DNA-binding domain"/>
    <property type="match status" value="1"/>
</dbReference>
<protein>
    <submittedName>
        <fullName evidence="6">LysR substrate-binding domain-containing protein</fullName>
    </submittedName>
</protein>
<dbReference type="Pfam" id="PF03466">
    <property type="entry name" value="LysR_substrate"/>
    <property type="match status" value="1"/>
</dbReference>
<comment type="caution">
    <text evidence="6">The sequence shown here is derived from an EMBL/GenBank/DDBJ whole genome shotgun (WGS) entry which is preliminary data.</text>
</comment>
<evidence type="ECO:0000259" key="5">
    <source>
        <dbReference type="PROSITE" id="PS50931"/>
    </source>
</evidence>
<dbReference type="InterPro" id="IPR036388">
    <property type="entry name" value="WH-like_DNA-bd_sf"/>
</dbReference>
<evidence type="ECO:0000313" key="7">
    <source>
        <dbReference type="Proteomes" id="UP001596103"/>
    </source>
</evidence>
<evidence type="ECO:0000256" key="1">
    <source>
        <dbReference type="ARBA" id="ARBA00009437"/>
    </source>
</evidence>
<keyword evidence="2" id="KW-0805">Transcription regulation</keyword>
<evidence type="ECO:0000256" key="2">
    <source>
        <dbReference type="ARBA" id="ARBA00023015"/>
    </source>
</evidence>
<dbReference type="Pfam" id="PF00126">
    <property type="entry name" value="HTH_1"/>
    <property type="match status" value="1"/>
</dbReference>
<dbReference type="PROSITE" id="PS50931">
    <property type="entry name" value="HTH_LYSR"/>
    <property type="match status" value="1"/>
</dbReference>
<organism evidence="6 7">
    <name type="scientific">Paraburkholderia denitrificans</name>
    <dbReference type="NCBI Taxonomy" id="694025"/>
    <lineage>
        <taxon>Bacteria</taxon>
        <taxon>Pseudomonadati</taxon>
        <taxon>Pseudomonadota</taxon>
        <taxon>Betaproteobacteria</taxon>
        <taxon>Burkholderiales</taxon>
        <taxon>Burkholderiaceae</taxon>
        <taxon>Paraburkholderia</taxon>
    </lineage>
</organism>
<keyword evidence="7" id="KW-1185">Reference proteome</keyword>
<dbReference type="InterPro" id="IPR005119">
    <property type="entry name" value="LysR_subst-bd"/>
</dbReference>
<proteinExistence type="inferred from homology"/>
<feature type="domain" description="HTH lysR-type" evidence="5">
    <location>
        <begin position="6"/>
        <end position="63"/>
    </location>
</feature>
<sequence>MNAADLRIRQVEAFRAVMQRRSVTRAAESLGISQPAVSRLVADFEANVGFALFTRRQGRLVPTAEAYALNEEVERAFVGLERVAQAAGQIRERRRGALTIAGTFDLAADFLPRVIASFAREHQGVDVTLLALEPAAVVEHVGAQRCDLGFVAPSVAHAQVRLEALGQWALRCIVPRGHRLARKRIVNAADCAGESFVSFARLSEPRTRIDRMFEQSGIEREMGIEATLAQSIVTLVEAGAGIALVDPLSAAGAAARVAVKRFSPVLPQTVHVARHAEQSQSMLADAFVHHAVTALARLR</sequence>
<accession>A0ABW0JES5</accession>
<dbReference type="PANTHER" id="PTHR30427:SF1">
    <property type="entry name" value="TRANSCRIPTIONAL ACTIVATOR PROTEIN LYSR"/>
    <property type="match status" value="1"/>
</dbReference>